<sequence length="79" mass="8855">MNWFSGFVTFVLIWWLVLFMVLPWGIRTIGHDDVLRGHDAGAPQQSRIGLKLAVTSVVTAVLWVAVYFIIDSGVISLRP</sequence>
<name>A0A7H1N4N6_9PROT</name>
<dbReference type="RefSeq" id="WP_190261146.1">
    <property type="nucleotide sequence ID" value="NZ_CP053923.1"/>
</dbReference>
<evidence type="ECO:0000313" key="3">
    <source>
        <dbReference type="Proteomes" id="UP000516369"/>
    </source>
</evidence>
<dbReference type="EMBL" id="CP053923">
    <property type="protein sequence ID" value="QNT70672.1"/>
    <property type="molecule type" value="Genomic_DNA"/>
</dbReference>
<evidence type="ECO:0000256" key="1">
    <source>
        <dbReference type="SAM" id="Phobius"/>
    </source>
</evidence>
<proteinExistence type="predicted"/>
<keyword evidence="3" id="KW-1185">Reference proteome</keyword>
<accession>A0A7H1N4N6</accession>
<keyword evidence="1" id="KW-1133">Transmembrane helix</keyword>
<feature type="transmembrane region" description="Helical" evidence="1">
    <location>
        <begin position="6"/>
        <end position="27"/>
    </location>
</feature>
<protein>
    <submittedName>
        <fullName evidence="2">DUF1467 family protein</fullName>
    </submittedName>
</protein>
<keyword evidence="1" id="KW-0472">Membrane</keyword>
<keyword evidence="1" id="KW-0812">Transmembrane</keyword>
<dbReference type="Pfam" id="PF07330">
    <property type="entry name" value="DUF1467"/>
    <property type="match status" value="1"/>
</dbReference>
<gene>
    <name evidence="2" type="ORF">HQ394_16750</name>
</gene>
<dbReference type="Proteomes" id="UP000516369">
    <property type="component" value="Chromosome"/>
</dbReference>
<organism evidence="2 3">
    <name type="scientific">Defluviicoccus vanus</name>
    <dbReference type="NCBI Taxonomy" id="111831"/>
    <lineage>
        <taxon>Bacteria</taxon>
        <taxon>Pseudomonadati</taxon>
        <taxon>Pseudomonadota</taxon>
        <taxon>Alphaproteobacteria</taxon>
        <taxon>Rhodospirillales</taxon>
        <taxon>Rhodospirillaceae</taxon>
        <taxon>Defluviicoccus</taxon>
    </lineage>
</organism>
<dbReference type="InterPro" id="IPR009935">
    <property type="entry name" value="DUF1467"/>
</dbReference>
<reference evidence="2 3" key="1">
    <citation type="submission" date="2020-05" db="EMBL/GenBank/DDBJ databases">
        <title>Complete closed genome sequence of Defluviicoccus vanus.</title>
        <authorList>
            <person name="Bessarab I."/>
            <person name="Arumugam K."/>
            <person name="Maszenan A.M."/>
            <person name="Seviour R.J."/>
            <person name="Williams R.B."/>
        </authorList>
    </citation>
    <scope>NUCLEOTIDE SEQUENCE [LARGE SCALE GENOMIC DNA]</scope>
    <source>
        <strain evidence="2 3">Ben 114</strain>
    </source>
</reference>
<dbReference type="AlphaFoldDB" id="A0A7H1N4N6"/>
<evidence type="ECO:0000313" key="2">
    <source>
        <dbReference type="EMBL" id="QNT70672.1"/>
    </source>
</evidence>
<dbReference type="KEGG" id="dvn:HQ394_16750"/>
<feature type="transmembrane region" description="Helical" evidence="1">
    <location>
        <begin position="48"/>
        <end position="70"/>
    </location>
</feature>